<name>A0A0B9APD2_BRELN</name>
<keyword evidence="1" id="KW-0238">DNA-binding</keyword>
<reference evidence="1" key="2">
    <citation type="submission" date="2016-03" db="EMBL/GenBank/DDBJ databases">
        <authorList>
            <person name="Zhu Y."/>
            <person name="Sun C."/>
        </authorList>
    </citation>
    <scope>NUCLEOTIDE SEQUENCE</scope>
    <source>
        <strain evidence="1">BS258</strain>
    </source>
</reference>
<proteinExistence type="predicted"/>
<dbReference type="CDD" id="cd04488">
    <property type="entry name" value="RecG_wedge_OBF"/>
    <property type="match status" value="1"/>
</dbReference>
<evidence type="ECO:0000313" key="3">
    <source>
        <dbReference type="Proteomes" id="UP000031488"/>
    </source>
</evidence>
<evidence type="ECO:0000313" key="2">
    <source>
        <dbReference type="EMBL" id="KHS52682.1"/>
    </source>
</evidence>
<reference evidence="2 3" key="1">
    <citation type="submission" date="2014-11" db="EMBL/GenBank/DDBJ databases">
        <title>Draft Genome Sequence of Brevibacterium linens AE038-8.</title>
        <authorList>
            <person name="Maizel D."/>
            <person name="Utturkar S.M."/>
            <person name="Brown S.D."/>
            <person name="Ferrero M."/>
            <person name="Rosen B.P."/>
        </authorList>
    </citation>
    <scope>NUCLEOTIDE SEQUENCE [LARGE SCALE GENOMIC DNA]</scope>
    <source>
        <strain evidence="2 3">AE038-8</strain>
    </source>
</reference>
<dbReference type="PATRIC" id="fig|1703.6.peg.1552"/>
<evidence type="ECO:0000313" key="1">
    <source>
        <dbReference type="EMBL" id="AMT94153.1"/>
    </source>
</evidence>
<gene>
    <name evidence="1" type="ORF">A2T55_10480</name>
    <name evidence="2" type="ORF">AE0388_1665</name>
</gene>
<dbReference type="GO" id="GO:0003677">
    <property type="term" value="F:DNA binding"/>
    <property type="evidence" value="ECO:0007669"/>
    <property type="project" value="UniProtKB-KW"/>
</dbReference>
<accession>A0A142NMY1</accession>
<dbReference type="KEGG" id="bly:A2T55_10480"/>
<keyword evidence="3" id="KW-1185">Reference proteome</keyword>
<dbReference type="EMBL" id="CP014869">
    <property type="protein sequence ID" value="AMT94153.1"/>
    <property type="molecule type" value="Genomic_DNA"/>
</dbReference>
<dbReference type="EMBL" id="JTJZ01000018">
    <property type="protein sequence ID" value="KHS52682.1"/>
    <property type="molecule type" value="Genomic_DNA"/>
</dbReference>
<protein>
    <submittedName>
        <fullName evidence="1">DNA-binding protein</fullName>
    </submittedName>
</protein>
<dbReference type="Proteomes" id="UP000075950">
    <property type="component" value="Chromosome"/>
</dbReference>
<reference evidence="4" key="3">
    <citation type="submission" date="2016-03" db="EMBL/GenBank/DDBJ databases">
        <authorList>
            <person name="Ploux O."/>
        </authorList>
    </citation>
    <scope>NUCLEOTIDE SEQUENCE [LARGE SCALE GENOMIC DNA]</scope>
    <source>
        <strain evidence="4">BS258</strain>
    </source>
</reference>
<sequence>MRNLIPRLVREFGSRDAEARADLRLVSQIPGAIPVEELEARKTSRIAGVVSATTQSCSGDSPRLDITVDDGTGEARAQFLGRREISGIRPGSLIVLEGRFCGKDGVLTAHNPVYELVQTRDDSED</sequence>
<organism evidence="2 3">
    <name type="scientific">Brevibacterium linens</name>
    <dbReference type="NCBI Taxonomy" id="1703"/>
    <lineage>
        <taxon>Bacteria</taxon>
        <taxon>Bacillati</taxon>
        <taxon>Actinomycetota</taxon>
        <taxon>Actinomycetes</taxon>
        <taxon>Micrococcales</taxon>
        <taxon>Brevibacteriaceae</taxon>
        <taxon>Brevibacterium</taxon>
    </lineage>
</organism>
<evidence type="ECO:0000313" key="4">
    <source>
        <dbReference type="Proteomes" id="UP000075950"/>
    </source>
</evidence>
<dbReference type="AlphaFoldDB" id="A0A0B9APD2"/>
<dbReference type="OrthoDB" id="3268233at2"/>
<dbReference type="Proteomes" id="UP000031488">
    <property type="component" value="Unassembled WGS sequence"/>
</dbReference>
<dbReference type="RefSeq" id="WP_039209051.1">
    <property type="nucleotide sequence ID" value="NZ_CP014869.1"/>
</dbReference>
<accession>A0A0B9APD2</accession>
<dbReference type="STRING" id="1703.BLSMQ_2310"/>